<accession>A0A0C2J5X3</accession>
<dbReference type="Proteomes" id="UP000031675">
    <property type="component" value="Unassembled WGS sequence"/>
</dbReference>
<evidence type="ECO:0000313" key="1">
    <source>
        <dbReference type="EMBL" id="KIH96811.1"/>
    </source>
</evidence>
<keyword evidence="2" id="KW-1185">Reference proteome</keyword>
<sequence length="204" mass="21210">MVLLHSPLEEPDALRGVRDALRGLGAHADLAEITDDDGPPYAARYIARAALEIRRHAPPAPVVLAAHGEAGPLLPQIGAAQRAAHRPVGGYLFVDALLPQPGSRTRAELRTTQLGTEAPVPQAPGPARERPAAFATEPLPMVADWPDAPCGYLLTADGPAAGARLAELRGWPVLDRSGAEPQGAAGGAEPEAVAADLLELLRTL</sequence>
<gene>
    <name evidence="1" type="ORF">LP52_22825</name>
</gene>
<evidence type="ECO:0000313" key="2">
    <source>
        <dbReference type="Proteomes" id="UP000031675"/>
    </source>
</evidence>
<protein>
    <recommendedName>
        <fullName evidence="3">Alpha/beta hydrolase</fullName>
    </recommendedName>
</protein>
<comment type="caution">
    <text evidence="1">The sequence shown here is derived from an EMBL/GenBank/DDBJ whole genome shotgun (WGS) entry which is preliminary data.</text>
</comment>
<proteinExistence type="predicted"/>
<evidence type="ECO:0008006" key="3">
    <source>
        <dbReference type="Google" id="ProtNLM"/>
    </source>
</evidence>
<dbReference type="OrthoDB" id="5192809at2"/>
<dbReference type="EMBL" id="JROO01000048">
    <property type="protein sequence ID" value="KIH96811.1"/>
    <property type="molecule type" value="Genomic_DNA"/>
</dbReference>
<dbReference type="STRING" id="183763.LP52_22825"/>
<name>A0A0C2J5X3_9ACTN</name>
<organism evidence="1 2">
    <name type="scientific">Streptomonospora alba</name>
    <dbReference type="NCBI Taxonomy" id="183763"/>
    <lineage>
        <taxon>Bacteria</taxon>
        <taxon>Bacillati</taxon>
        <taxon>Actinomycetota</taxon>
        <taxon>Actinomycetes</taxon>
        <taxon>Streptosporangiales</taxon>
        <taxon>Nocardiopsidaceae</taxon>
        <taxon>Streptomonospora</taxon>
    </lineage>
</organism>
<dbReference type="AlphaFoldDB" id="A0A0C2J5X3"/>
<reference evidence="2" key="1">
    <citation type="journal article" date="2015" name="Chem. Biol.">
        <title>Structure, bioactivity, and resistance mechanism of streptomonomicin, an unusual lasso Peptide from an understudied halophilic actinomycete.</title>
        <authorList>
            <person name="Metelev M."/>
            <person name="Tietz J.I."/>
            <person name="Melby J.O."/>
            <person name="Blair P.M."/>
            <person name="Zhu L."/>
            <person name="Livnat I."/>
            <person name="Severinov K."/>
            <person name="Mitchell D.A."/>
        </authorList>
    </citation>
    <scope>NUCLEOTIDE SEQUENCE [LARGE SCALE GENOMIC DNA]</scope>
    <source>
        <strain evidence="2">YIM 90003</strain>
    </source>
</reference>